<reference evidence="7" key="2">
    <citation type="submission" date="2019-06" db="EMBL/GenBank/DDBJ databases">
        <title>Genomics analysis of Aphanomyces spp. identifies a new class of oomycete effector associated with host adaptation.</title>
        <authorList>
            <person name="Gaulin E."/>
        </authorList>
    </citation>
    <scope>NUCLEOTIDE SEQUENCE</scope>
    <source>
        <strain evidence="7">CBS 578.67</strain>
    </source>
</reference>
<evidence type="ECO:0000256" key="5">
    <source>
        <dbReference type="SAM" id="SignalP"/>
    </source>
</evidence>
<dbReference type="PANTHER" id="PTHR11219">
    <property type="entry name" value="TENEURIN AND N-ACETYLGLUCOSAMINE-1-PHOSPHODIESTER ALPHA-N-ACETYLGLUCOSAMINIDASE"/>
    <property type="match status" value="1"/>
</dbReference>
<evidence type="ECO:0000259" key="6">
    <source>
        <dbReference type="PROSITE" id="PS50026"/>
    </source>
</evidence>
<dbReference type="InterPro" id="IPR000742">
    <property type="entry name" value="EGF"/>
</dbReference>
<keyword evidence="3 4" id="KW-1015">Disulfide bond</keyword>
<dbReference type="PROSITE" id="PS50026">
    <property type="entry name" value="EGF_3"/>
    <property type="match status" value="1"/>
</dbReference>
<dbReference type="EMBL" id="VJMH01005322">
    <property type="protein sequence ID" value="KAF0697390.1"/>
    <property type="molecule type" value="Genomic_DNA"/>
</dbReference>
<keyword evidence="2" id="KW-0677">Repeat</keyword>
<gene>
    <name evidence="8" type="primary">Aste57867_11942</name>
    <name evidence="7" type="ORF">As57867_011897</name>
    <name evidence="8" type="ORF">ASTE57867_11942</name>
</gene>
<feature type="domain" description="EGF-like" evidence="6">
    <location>
        <begin position="237"/>
        <end position="270"/>
    </location>
</feature>
<feature type="disulfide bond" evidence="4">
    <location>
        <begin position="260"/>
        <end position="269"/>
    </location>
</feature>
<evidence type="ECO:0000313" key="7">
    <source>
        <dbReference type="EMBL" id="KAF0697390.1"/>
    </source>
</evidence>
<dbReference type="PRINTS" id="PR00011">
    <property type="entry name" value="EGFLAMININ"/>
</dbReference>
<dbReference type="PROSITE" id="PS00022">
    <property type="entry name" value="EGF_1"/>
    <property type="match status" value="2"/>
</dbReference>
<dbReference type="Gene3D" id="2.10.25.10">
    <property type="entry name" value="Laminin"/>
    <property type="match status" value="1"/>
</dbReference>
<dbReference type="PANTHER" id="PTHR11219:SF69">
    <property type="entry name" value="TENEURIN-A"/>
    <property type="match status" value="1"/>
</dbReference>
<dbReference type="EMBL" id="CAADRA010005343">
    <property type="protein sequence ID" value="VFT88797.1"/>
    <property type="molecule type" value="Genomic_DNA"/>
</dbReference>
<dbReference type="Proteomes" id="UP000332933">
    <property type="component" value="Unassembled WGS sequence"/>
</dbReference>
<keyword evidence="9" id="KW-1185">Reference proteome</keyword>
<dbReference type="AlphaFoldDB" id="A0A485KUX1"/>
<sequence length="275" mass="28547">MRRHHRRRLSARLVSLLLVLPAARGYNPVGGDLCNSLGDCNGHGFCNTATKVCTCQNGWGSATDISINKLADCSSRVCPSGPSWSSIPTASDTAHTVTECSDSGLCNTATGECKCFPGFGGAACERATCPNDCSGHGICVSMRNMAMMSNAMPLSPPTTYQGFALTTTWDQDRLFGCVCDAPSWTVGLASGQVQAAQYFGADCSLMHCPSGNDPMTTADELDCSNVAAPGGFGTGASGNICFVECSNRGVCDFTTGLCTCFDGFYGANCGTMSIG</sequence>
<accession>A0A485KUX1</accession>
<feature type="disulfide bond" evidence="4">
    <location>
        <begin position="241"/>
        <end position="251"/>
    </location>
</feature>
<dbReference type="PROSITE" id="PS01186">
    <property type="entry name" value="EGF_2"/>
    <property type="match status" value="2"/>
</dbReference>
<comment type="caution">
    <text evidence="4">Lacks conserved residue(s) required for the propagation of feature annotation.</text>
</comment>
<dbReference type="Pfam" id="PF07974">
    <property type="entry name" value="EGF_2"/>
    <property type="match status" value="2"/>
</dbReference>
<name>A0A485KUX1_9STRA</name>
<feature type="signal peptide" evidence="5">
    <location>
        <begin position="1"/>
        <end position="25"/>
    </location>
</feature>
<evidence type="ECO:0000256" key="1">
    <source>
        <dbReference type="ARBA" id="ARBA00022536"/>
    </source>
</evidence>
<dbReference type="OrthoDB" id="18487at2759"/>
<keyword evidence="5" id="KW-0732">Signal</keyword>
<organism evidence="8 9">
    <name type="scientific">Aphanomyces stellatus</name>
    <dbReference type="NCBI Taxonomy" id="120398"/>
    <lineage>
        <taxon>Eukaryota</taxon>
        <taxon>Sar</taxon>
        <taxon>Stramenopiles</taxon>
        <taxon>Oomycota</taxon>
        <taxon>Saprolegniomycetes</taxon>
        <taxon>Saprolegniales</taxon>
        <taxon>Verrucalvaceae</taxon>
        <taxon>Aphanomyces</taxon>
    </lineage>
</organism>
<protein>
    <submittedName>
        <fullName evidence="8">Aste57867_11942 protein</fullName>
    </submittedName>
</protein>
<reference evidence="8 9" key="1">
    <citation type="submission" date="2019-03" db="EMBL/GenBank/DDBJ databases">
        <authorList>
            <person name="Gaulin E."/>
            <person name="Dumas B."/>
        </authorList>
    </citation>
    <scope>NUCLEOTIDE SEQUENCE [LARGE SCALE GENOMIC DNA]</scope>
    <source>
        <strain evidence="8">CBS 568.67</strain>
    </source>
</reference>
<dbReference type="InterPro" id="IPR051216">
    <property type="entry name" value="Teneurin"/>
</dbReference>
<evidence type="ECO:0000256" key="4">
    <source>
        <dbReference type="PROSITE-ProRule" id="PRU00076"/>
    </source>
</evidence>
<evidence type="ECO:0000256" key="3">
    <source>
        <dbReference type="ARBA" id="ARBA00023157"/>
    </source>
</evidence>
<evidence type="ECO:0000313" key="9">
    <source>
        <dbReference type="Proteomes" id="UP000332933"/>
    </source>
</evidence>
<evidence type="ECO:0000313" key="8">
    <source>
        <dbReference type="EMBL" id="VFT88797.1"/>
    </source>
</evidence>
<keyword evidence="1 4" id="KW-0245">EGF-like domain</keyword>
<proteinExistence type="predicted"/>
<evidence type="ECO:0000256" key="2">
    <source>
        <dbReference type="ARBA" id="ARBA00022737"/>
    </source>
</evidence>
<feature type="chain" id="PRO_5033437096" evidence="5">
    <location>
        <begin position="26"/>
        <end position="275"/>
    </location>
</feature>
<dbReference type="InterPro" id="IPR013111">
    <property type="entry name" value="EGF_extracell"/>
</dbReference>